<dbReference type="SUPFAM" id="SSF48350">
    <property type="entry name" value="GTPase activation domain, GAP"/>
    <property type="match status" value="1"/>
</dbReference>
<comment type="caution">
    <text evidence="4">The sequence shown here is derived from an EMBL/GenBank/DDBJ whole genome shotgun (WGS) entry which is preliminary data.</text>
</comment>
<dbReference type="PANTHER" id="PTHR15228:SF25">
    <property type="entry name" value="F-BAR DOMAIN-CONTAINING PROTEIN"/>
    <property type="match status" value="1"/>
</dbReference>
<name>A0A9P6MY64_9FUNG</name>
<dbReference type="InterPro" id="IPR000198">
    <property type="entry name" value="RhoGAP_dom"/>
</dbReference>
<evidence type="ECO:0000256" key="2">
    <source>
        <dbReference type="SAM" id="MobiDB-lite"/>
    </source>
</evidence>
<accession>A0A9P6MY64</accession>
<feature type="region of interest" description="Disordered" evidence="2">
    <location>
        <begin position="246"/>
        <end position="270"/>
    </location>
</feature>
<dbReference type="GO" id="GO:0005938">
    <property type="term" value="C:cell cortex"/>
    <property type="evidence" value="ECO:0007669"/>
    <property type="project" value="TreeGrafter"/>
</dbReference>
<dbReference type="InterPro" id="IPR008936">
    <property type="entry name" value="Rho_GTPase_activation_prot"/>
</dbReference>
<dbReference type="GO" id="GO:0060237">
    <property type="term" value="P:regulation of fungal-type cell wall organization"/>
    <property type="evidence" value="ECO:0007669"/>
    <property type="project" value="TreeGrafter"/>
</dbReference>
<dbReference type="AlphaFoldDB" id="A0A9P6MY64"/>
<dbReference type="GO" id="GO:0007165">
    <property type="term" value="P:signal transduction"/>
    <property type="evidence" value="ECO:0007669"/>
    <property type="project" value="InterPro"/>
</dbReference>
<dbReference type="Gene3D" id="1.10.555.10">
    <property type="entry name" value="Rho GTPase activation protein"/>
    <property type="match status" value="1"/>
</dbReference>
<evidence type="ECO:0000256" key="1">
    <source>
        <dbReference type="ARBA" id="ARBA00022468"/>
    </source>
</evidence>
<feature type="compositionally biased region" description="Polar residues" evidence="2">
    <location>
        <begin position="366"/>
        <end position="382"/>
    </location>
</feature>
<dbReference type="GO" id="GO:0005096">
    <property type="term" value="F:GTPase activator activity"/>
    <property type="evidence" value="ECO:0007669"/>
    <property type="project" value="UniProtKB-KW"/>
</dbReference>
<dbReference type="PANTHER" id="PTHR15228">
    <property type="entry name" value="SPERMATHECAL PHYSIOLOGY VARIANT"/>
    <property type="match status" value="1"/>
</dbReference>
<dbReference type="EMBL" id="JAAAID010000473">
    <property type="protein sequence ID" value="KAG0017085.1"/>
    <property type="molecule type" value="Genomic_DNA"/>
</dbReference>
<feature type="domain" description="Rho-GAP" evidence="3">
    <location>
        <begin position="38"/>
        <end position="231"/>
    </location>
</feature>
<organism evidence="4 5">
    <name type="scientific">Entomortierella chlamydospora</name>
    <dbReference type="NCBI Taxonomy" id="101097"/>
    <lineage>
        <taxon>Eukaryota</taxon>
        <taxon>Fungi</taxon>
        <taxon>Fungi incertae sedis</taxon>
        <taxon>Mucoromycota</taxon>
        <taxon>Mortierellomycotina</taxon>
        <taxon>Mortierellomycetes</taxon>
        <taxon>Mortierellales</taxon>
        <taxon>Mortierellaceae</taxon>
        <taxon>Entomortierella</taxon>
    </lineage>
</organism>
<dbReference type="SMART" id="SM00324">
    <property type="entry name" value="RhoGAP"/>
    <property type="match status" value="1"/>
</dbReference>
<sequence>MAQQKVSFKKWWKNITGTKAVKGLFNIELMDSIAYAGLPVHYTVNGKTRCQGYIPTVVSKCGWLLKEQAMRTRGIFRVSGSAKRVAELQLIFDTPPHYGSQLDWTGYTIHDASNVLRRYLNHLPDPVITLEYYEKFRDVHRNLTDDDEKIAAYQDLISKLPPPHSCLLMYLLDLLSLFAHHSDENLMDSKNLASVFQPGVLSHPDHSMSPGEYMTSAAVLKFLIDHQSSFTMPKPNIDDDDEEMVNLEPVSHPPQHQLPTQGDPDLHGGGYVTASDHERIHSMALDGVSFEANDAVHILDTGVRRQLSLQKPIIPHSTLPGNSPQRSKSNSSISSRRSSGLLSPTLLSKRRSNRSSKVGSKIIAESESSPSQDEVDATQNYESHGRSIRILPTGNFIKRE</sequence>
<feature type="region of interest" description="Disordered" evidence="2">
    <location>
        <begin position="314"/>
        <end position="400"/>
    </location>
</feature>
<keyword evidence="5" id="KW-1185">Reference proteome</keyword>
<dbReference type="Proteomes" id="UP000703661">
    <property type="component" value="Unassembled WGS sequence"/>
</dbReference>
<evidence type="ECO:0000259" key="3">
    <source>
        <dbReference type="PROSITE" id="PS50238"/>
    </source>
</evidence>
<proteinExistence type="predicted"/>
<evidence type="ECO:0000313" key="4">
    <source>
        <dbReference type="EMBL" id="KAG0017085.1"/>
    </source>
</evidence>
<dbReference type="InterPro" id="IPR051025">
    <property type="entry name" value="RhoGAP"/>
</dbReference>
<gene>
    <name evidence="4" type="ORF">BGZ80_008625</name>
</gene>
<dbReference type="PROSITE" id="PS50238">
    <property type="entry name" value="RHOGAP"/>
    <property type="match status" value="1"/>
</dbReference>
<keyword evidence="1" id="KW-0343">GTPase activation</keyword>
<dbReference type="Pfam" id="PF00620">
    <property type="entry name" value="RhoGAP"/>
    <property type="match status" value="1"/>
</dbReference>
<reference evidence="4" key="1">
    <citation type="journal article" date="2020" name="Fungal Divers.">
        <title>Resolving the Mortierellaceae phylogeny through synthesis of multi-gene phylogenetics and phylogenomics.</title>
        <authorList>
            <person name="Vandepol N."/>
            <person name="Liber J."/>
            <person name="Desiro A."/>
            <person name="Na H."/>
            <person name="Kennedy M."/>
            <person name="Barry K."/>
            <person name="Grigoriev I.V."/>
            <person name="Miller A.N."/>
            <person name="O'Donnell K."/>
            <person name="Stajich J.E."/>
            <person name="Bonito G."/>
        </authorList>
    </citation>
    <scope>NUCLEOTIDE SEQUENCE</scope>
    <source>
        <strain evidence="4">NRRL 2769</strain>
    </source>
</reference>
<feature type="compositionally biased region" description="Low complexity" evidence="2">
    <location>
        <begin position="323"/>
        <end position="347"/>
    </location>
</feature>
<protein>
    <recommendedName>
        <fullName evidence="3">Rho-GAP domain-containing protein</fullName>
    </recommendedName>
</protein>
<evidence type="ECO:0000313" key="5">
    <source>
        <dbReference type="Proteomes" id="UP000703661"/>
    </source>
</evidence>